<reference evidence="1 2" key="1">
    <citation type="submission" date="2018-07" db="EMBL/GenBank/DDBJ databases">
        <title>Complete Genome and Methylome Analysis of Deinococcus wulumuqiensis NEB 479.</title>
        <authorList>
            <person name="Fomenkov A."/>
            <person name="Luyten Y."/>
            <person name="Vincze T."/>
            <person name="Anton B.P."/>
            <person name="Clark T."/>
            <person name="Roberts R.J."/>
            <person name="Morgan R.D."/>
        </authorList>
    </citation>
    <scope>NUCLEOTIDE SEQUENCE [LARGE SCALE GENOMIC DNA]</scope>
    <source>
        <strain evidence="1 2">NEB 479</strain>
        <plasmid evidence="2">Plasmid pdrdi</plasmid>
    </source>
</reference>
<accession>A0A345ILM2</accession>
<evidence type="ECO:0000313" key="1">
    <source>
        <dbReference type="EMBL" id="AXH00595.1"/>
    </source>
</evidence>
<dbReference type="RefSeq" id="WP_114673252.1">
    <property type="nucleotide sequence ID" value="NZ_CP031163.1"/>
</dbReference>
<organism evidence="1 2">
    <name type="scientific">Deinococcus wulumuqiensis</name>
    <dbReference type="NCBI Taxonomy" id="980427"/>
    <lineage>
        <taxon>Bacteria</taxon>
        <taxon>Thermotogati</taxon>
        <taxon>Deinococcota</taxon>
        <taxon>Deinococci</taxon>
        <taxon>Deinococcales</taxon>
        <taxon>Deinococcaceae</taxon>
        <taxon>Deinococcus</taxon>
    </lineage>
</organism>
<proteinExistence type="predicted"/>
<dbReference type="KEGG" id="dwu:DVJ83_15615"/>
<dbReference type="AlphaFoldDB" id="A0A345ILM2"/>
<keyword evidence="1" id="KW-0614">Plasmid</keyword>
<gene>
    <name evidence="1" type="ORF">DVJ83_15615</name>
</gene>
<protein>
    <submittedName>
        <fullName evidence="1">Uncharacterized protein</fullName>
    </submittedName>
</protein>
<dbReference type="InterPro" id="IPR025586">
    <property type="entry name" value="PcfJ"/>
</dbReference>
<geneLocation type="plasmid" evidence="2">
    <name>pdrdi</name>
</geneLocation>
<dbReference type="EMBL" id="CP031163">
    <property type="protein sequence ID" value="AXH00595.1"/>
    <property type="molecule type" value="Genomic_DNA"/>
</dbReference>
<evidence type="ECO:0000313" key="2">
    <source>
        <dbReference type="Proteomes" id="UP000253744"/>
    </source>
</evidence>
<name>A0A345ILM2_9DEIO</name>
<dbReference type="Pfam" id="PF14284">
    <property type="entry name" value="PcfJ"/>
    <property type="match status" value="1"/>
</dbReference>
<sequence length="120" mass="13208">MELNGLTFTRAAITHDLLDCGEALDICVASYDDRAVDGKSVIVIAQENGETRWCLEVRENRLVQYKGQRNSTPTGSDLQTALAYARQTKLSIQTSDLGRGYRAAPGSALPEFVDEQNLPF</sequence>
<dbReference type="Proteomes" id="UP000253744">
    <property type="component" value="Plasmid pDrdI"/>
</dbReference>